<comment type="caution">
    <text evidence="2">The sequence shown here is derived from an EMBL/GenBank/DDBJ whole genome shotgun (WGS) entry which is preliminary data.</text>
</comment>
<feature type="compositionally biased region" description="Polar residues" evidence="1">
    <location>
        <begin position="217"/>
        <end position="235"/>
    </location>
</feature>
<evidence type="ECO:0000256" key="1">
    <source>
        <dbReference type="SAM" id="MobiDB-lite"/>
    </source>
</evidence>
<proteinExistence type="predicted"/>
<gene>
    <name evidence="2" type="ORF">EH230_01715</name>
</gene>
<evidence type="ECO:0000313" key="2">
    <source>
        <dbReference type="EMBL" id="RVU91720.1"/>
    </source>
</evidence>
<dbReference type="Proteomes" id="UP000288951">
    <property type="component" value="Unassembled WGS sequence"/>
</dbReference>
<accession>A0A437UDL1</accession>
<reference evidence="2" key="1">
    <citation type="submission" date="2018-12" db="EMBL/GenBank/DDBJ databases">
        <title>Draft genome sequence of Flaovobacterium columnare ARS1 isolated from channel catfish in Alabama.</title>
        <authorList>
            <person name="Cai W."/>
            <person name="Arias C."/>
        </authorList>
    </citation>
    <scope>NUCLEOTIDE SEQUENCE [LARGE SCALE GENOMIC DNA]</scope>
    <source>
        <strain evidence="2">ARS1</strain>
    </source>
</reference>
<organism evidence="2 3">
    <name type="scientific">Flavobacterium columnare</name>
    <dbReference type="NCBI Taxonomy" id="996"/>
    <lineage>
        <taxon>Bacteria</taxon>
        <taxon>Pseudomonadati</taxon>
        <taxon>Bacteroidota</taxon>
        <taxon>Flavobacteriia</taxon>
        <taxon>Flavobacteriales</taxon>
        <taxon>Flavobacteriaceae</taxon>
        <taxon>Flavobacterium</taxon>
    </lineage>
</organism>
<dbReference type="EMBL" id="RQSM01000002">
    <property type="protein sequence ID" value="RVU91720.1"/>
    <property type="molecule type" value="Genomic_DNA"/>
</dbReference>
<feature type="compositionally biased region" description="Basic and acidic residues" evidence="1">
    <location>
        <begin position="243"/>
        <end position="255"/>
    </location>
</feature>
<sequence length="759" mass="85765">MKKGISVISGVTSPTVGEKMTYHISEWYPNTPLSEREKANVTWELFKKRSDGRFTTTHVKKKGDSSFTFGESSAGETYRLEAYLYQPEGGGLIITPKASRIPKICKVDLTYVDDSKGSVFSFTEKLRAKAHCVNMFNKEILFTLWEDDAKGSGHNASNKLIDTKKAKVDLYGNVVVDFMLTKALMKKAMQGEADIRELEFYVTVEYYRNKKHTTANVDIQNPLPTENTPPSQSTGIKKAKGSPAEEKPKSKKEESGLLNPISETLGEIWDWVETQGTALRDKPHTIEIPEGKSPAIVGKTKGVKKEENKGGCFCKQEENQFYWSDKLTCDQRKKVLDVCKELWGEKNKKEKASQLMSIIYIETNKTFSPSADNGIGFSGLIQFNDRAAKGVGTTRAELKKMTFIKQMDYVKKYLEKRKDELNTLTDLYLLVMKPSAVGNGNKPDYAVFDESISVPDGDGSNTSYEQRMFNIDKEPWVTKYGYSSNPKFLTEKGEKEKRKKWVYTRQKYESRPGFIGGKTTIKEIEQVLKNEGFYLGKDHIFNGKCIDEQEIGCIENKRTPWMETVIQEAKNYGGKKEKTIDSRIKTYHKDGGGYEGDHDVAWCSSFVCWCLEQKNYKSPHSAGSRMFLTSKSMVKCGVFYGAIAIFSDCDSTGKNIQTSGHATFIYGKISDNVYACLGGNQGDMLKVSKYDCSGNVFLSWQDKKGNKHYKIFRGFYKPTDYIIKDIDKLTDNDNFSSTDSANEQLNINIKSNKNGESSR</sequence>
<protein>
    <recommendedName>
        <fullName evidence="4">TIGR02594 family protein</fullName>
    </recommendedName>
</protein>
<dbReference type="RefSeq" id="WP_127822875.1">
    <property type="nucleotide sequence ID" value="NZ_RQSM01000002.1"/>
</dbReference>
<evidence type="ECO:0000313" key="3">
    <source>
        <dbReference type="Proteomes" id="UP000288951"/>
    </source>
</evidence>
<feature type="region of interest" description="Disordered" evidence="1">
    <location>
        <begin position="217"/>
        <end position="257"/>
    </location>
</feature>
<dbReference type="OrthoDB" id="1205067at2"/>
<dbReference type="AlphaFoldDB" id="A0A437UDL1"/>
<name>A0A437UDL1_9FLAO</name>
<evidence type="ECO:0008006" key="4">
    <source>
        <dbReference type="Google" id="ProtNLM"/>
    </source>
</evidence>
<keyword evidence="3" id="KW-1185">Reference proteome</keyword>